<dbReference type="Proteomes" id="UP001055879">
    <property type="component" value="Linkage Group LG07"/>
</dbReference>
<reference evidence="1 2" key="2">
    <citation type="journal article" date="2022" name="Mol. Ecol. Resour.">
        <title>The genomes of chicory, endive, great burdock and yacon provide insights into Asteraceae paleo-polyploidization history and plant inulin production.</title>
        <authorList>
            <person name="Fan W."/>
            <person name="Wang S."/>
            <person name="Wang H."/>
            <person name="Wang A."/>
            <person name="Jiang F."/>
            <person name="Liu H."/>
            <person name="Zhao H."/>
            <person name="Xu D."/>
            <person name="Zhang Y."/>
        </authorList>
    </citation>
    <scope>NUCLEOTIDE SEQUENCE [LARGE SCALE GENOMIC DNA]</scope>
    <source>
        <strain evidence="2">cv. Niubang</strain>
    </source>
</reference>
<reference evidence="2" key="1">
    <citation type="journal article" date="2022" name="Mol. Ecol. Resour.">
        <title>The genomes of chicory, endive, great burdock and yacon provide insights into Asteraceae palaeo-polyploidization history and plant inulin production.</title>
        <authorList>
            <person name="Fan W."/>
            <person name="Wang S."/>
            <person name="Wang H."/>
            <person name="Wang A."/>
            <person name="Jiang F."/>
            <person name="Liu H."/>
            <person name="Zhao H."/>
            <person name="Xu D."/>
            <person name="Zhang Y."/>
        </authorList>
    </citation>
    <scope>NUCLEOTIDE SEQUENCE [LARGE SCALE GENOMIC DNA]</scope>
    <source>
        <strain evidence="2">cv. Niubang</strain>
    </source>
</reference>
<name>A0ACB9AX20_ARCLA</name>
<dbReference type="EMBL" id="CM042053">
    <property type="protein sequence ID" value="KAI3714634.1"/>
    <property type="molecule type" value="Genomic_DNA"/>
</dbReference>
<evidence type="ECO:0000313" key="2">
    <source>
        <dbReference type="Proteomes" id="UP001055879"/>
    </source>
</evidence>
<evidence type="ECO:0000313" key="1">
    <source>
        <dbReference type="EMBL" id="KAI3714634.1"/>
    </source>
</evidence>
<sequence length="281" mass="32977">MDASTTMLRMVCQDSLKLDRMDGMNFIRWKEKMKFLLTAAKVYYTLETPQIVVFNKEEQRQREHDDMLCRGYILSTLTDRLYDLYTPMTSAKEIWNALEEKYNAEKEGANKFITFKFFEFAMKDNVSIMDQVHEFLILVSKFKNLNIVIPDKLVVGAIITKLPPSWRNYRKKLMHTSEDFTLYQIKKHLRIEEETRIREKNLDGASTSKVNYVESGKNRGKKRKADSSSYTNTQKKGKRPLSEITCYKYGEKGHVKKFCKNPKKKIDLRNKKNGSGDANML</sequence>
<accession>A0ACB9AX20</accession>
<gene>
    <name evidence="1" type="ORF">L6452_21592</name>
</gene>
<comment type="caution">
    <text evidence="1">The sequence shown here is derived from an EMBL/GenBank/DDBJ whole genome shotgun (WGS) entry which is preliminary data.</text>
</comment>
<keyword evidence="2" id="KW-1185">Reference proteome</keyword>
<proteinExistence type="predicted"/>
<protein>
    <submittedName>
        <fullName evidence="1">Uncharacterized protein</fullName>
    </submittedName>
</protein>
<organism evidence="1 2">
    <name type="scientific">Arctium lappa</name>
    <name type="common">Greater burdock</name>
    <name type="synonym">Lappa major</name>
    <dbReference type="NCBI Taxonomy" id="4217"/>
    <lineage>
        <taxon>Eukaryota</taxon>
        <taxon>Viridiplantae</taxon>
        <taxon>Streptophyta</taxon>
        <taxon>Embryophyta</taxon>
        <taxon>Tracheophyta</taxon>
        <taxon>Spermatophyta</taxon>
        <taxon>Magnoliopsida</taxon>
        <taxon>eudicotyledons</taxon>
        <taxon>Gunneridae</taxon>
        <taxon>Pentapetalae</taxon>
        <taxon>asterids</taxon>
        <taxon>campanulids</taxon>
        <taxon>Asterales</taxon>
        <taxon>Asteraceae</taxon>
        <taxon>Carduoideae</taxon>
        <taxon>Cardueae</taxon>
        <taxon>Arctiinae</taxon>
        <taxon>Arctium</taxon>
    </lineage>
</organism>